<evidence type="ECO:0000313" key="1">
    <source>
        <dbReference type="EMBL" id="GAB1225278.1"/>
    </source>
</evidence>
<sequence length="349" mass="41428">MNNKGNKAKTNYFYKILKTIREYIIQQLNDLLKWLFGEMIQNECIENNIEIFDDEDILDLDCIPRGSEKFLNQYNQDELADKVLKYKVKHGPNSGSSIKEVLERKGINNIKIEFDTSDYYVHKIQLFNEKKDSNHLIGQLFLRVNNKFNIVNCKRVVMPNFFENAFKEGICFMEQKLSKTELNLTIIEWLRLQDYRIEPKDGTLMLPGQIHPGLGIGHEIEEMLMDFISRKGRDGSLNTPEHWYNAYLYYMRSHFHFLNPAFEGIFRSINASIKKDIEEHRLTGVAWAIAQGKLYHKPTKEQIIWVALEQVYPLSHRMKNYFGQEYTEIVMRNYHPKDYFIDWDDTLTK</sequence>
<proteinExistence type="predicted"/>
<organism evidence="1 2">
    <name type="scientific">Entamoeba nuttalli</name>
    <dbReference type="NCBI Taxonomy" id="412467"/>
    <lineage>
        <taxon>Eukaryota</taxon>
        <taxon>Amoebozoa</taxon>
        <taxon>Evosea</taxon>
        <taxon>Archamoebae</taxon>
        <taxon>Mastigamoebida</taxon>
        <taxon>Entamoebidae</taxon>
        <taxon>Entamoeba</taxon>
    </lineage>
</organism>
<protein>
    <submittedName>
        <fullName evidence="1">Uncharacterized protein</fullName>
    </submittedName>
</protein>
<reference evidence="1 2" key="1">
    <citation type="journal article" date="2019" name="PLoS Negl. Trop. Dis.">
        <title>Whole genome sequencing of Entamoeba nuttalli reveals mammalian host-related molecular signatures and a novel octapeptide-repeat surface protein.</title>
        <authorList>
            <person name="Tanaka M."/>
            <person name="Makiuchi T."/>
            <person name="Komiyama T."/>
            <person name="Shiina T."/>
            <person name="Osaki K."/>
            <person name="Tachibana H."/>
        </authorList>
    </citation>
    <scope>NUCLEOTIDE SEQUENCE [LARGE SCALE GENOMIC DNA]</scope>
    <source>
        <strain evidence="1 2">P19-061405</strain>
    </source>
</reference>
<comment type="caution">
    <text evidence="1">The sequence shown here is derived from an EMBL/GenBank/DDBJ whole genome shotgun (WGS) entry which is preliminary data.</text>
</comment>
<name>A0ABQ0DQZ0_9EUKA</name>
<dbReference type="EMBL" id="BAAFRS010000248">
    <property type="protein sequence ID" value="GAB1225278.1"/>
    <property type="molecule type" value="Genomic_DNA"/>
</dbReference>
<evidence type="ECO:0000313" key="2">
    <source>
        <dbReference type="Proteomes" id="UP001628156"/>
    </source>
</evidence>
<gene>
    <name evidence="1" type="ORF">ENUP19_0248G0052</name>
</gene>
<accession>A0ABQ0DQZ0</accession>
<keyword evidence="2" id="KW-1185">Reference proteome</keyword>
<dbReference type="Proteomes" id="UP001628156">
    <property type="component" value="Unassembled WGS sequence"/>
</dbReference>